<feature type="transmembrane region" description="Helical" evidence="7">
    <location>
        <begin position="204"/>
        <end position="222"/>
    </location>
</feature>
<feature type="transmembrane region" description="Helical" evidence="7">
    <location>
        <begin position="151"/>
        <end position="171"/>
    </location>
</feature>
<evidence type="ECO:0000313" key="10">
    <source>
        <dbReference type="Proteomes" id="UP001295684"/>
    </source>
</evidence>
<keyword evidence="5 7" id="KW-0472">Membrane</keyword>
<evidence type="ECO:0000256" key="5">
    <source>
        <dbReference type="ARBA" id="ARBA00023136"/>
    </source>
</evidence>
<dbReference type="PANTHER" id="PTHR12677:SF59">
    <property type="entry name" value="GOLGI APPARATUS MEMBRANE PROTEIN TVP38-RELATED"/>
    <property type="match status" value="1"/>
</dbReference>
<reference evidence="9" key="1">
    <citation type="submission" date="2023-07" db="EMBL/GenBank/DDBJ databases">
        <authorList>
            <consortium name="AG Swart"/>
            <person name="Singh M."/>
            <person name="Singh A."/>
            <person name="Seah K."/>
            <person name="Emmerich C."/>
        </authorList>
    </citation>
    <scope>NUCLEOTIDE SEQUENCE</scope>
    <source>
        <strain evidence="9">DP1</strain>
    </source>
</reference>
<dbReference type="GO" id="GO:0005886">
    <property type="term" value="C:plasma membrane"/>
    <property type="evidence" value="ECO:0007669"/>
    <property type="project" value="UniProtKB-SubCell"/>
</dbReference>
<evidence type="ECO:0000256" key="3">
    <source>
        <dbReference type="ARBA" id="ARBA00022692"/>
    </source>
</evidence>
<dbReference type="InterPro" id="IPR032816">
    <property type="entry name" value="VTT_dom"/>
</dbReference>
<keyword evidence="2" id="KW-1003">Cell membrane</keyword>
<evidence type="ECO:0000259" key="8">
    <source>
        <dbReference type="Pfam" id="PF09335"/>
    </source>
</evidence>
<feature type="region of interest" description="Disordered" evidence="6">
    <location>
        <begin position="1"/>
        <end position="26"/>
    </location>
</feature>
<gene>
    <name evidence="9" type="ORF">ECRASSUSDP1_LOCUS14397</name>
</gene>
<dbReference type="Pfam" id="PF09335">
    <property type="entry name" value="VTT_dom"/>
    <property type="match status" value="1"/>
</dbReference>
<dbReference type="InterPro" id="IPR015414">
    <property type="entry name" value="TMEM64"/>
</dbReference>
<comment type="subcellular location">
    <subcellularLocation>
        <location evidence="1">Cell membrane</location>
        <topology evidence="1">Multi-pass membrane protein</topology>
    </subcellularLocation>
</comment>
<sequence length="362" mass="40711">MNNASNSLINEDKFRSGHSKTLGGNDKDAFTPYKQMHDEDDQQYLDNLSEMHNISIKEAYEHECDVRKTIISSILLLCMATIIILVIVFREDIIEKMSDFMEIIKEHPTKTILIYFLLMTLMISASVPSAIPQVSGSYLFVQAFGFLKGLLVMIVVDYFSMLIGCVPPFLFARYLLKSCVKDYTSDKPKMMALGRALSKNAKKLVALMRCCALTPYVVFNIVCGITDMSVFDYCIGNLAIIFCDGPYIYICCSISKISSGIEEASTGAVIELIVIIISVIIVLGVAYYVYKIAQSEADKIMEQRRSSLVARRTLSKVARMSDVEAVVRLTSDVKETNGRKDIDKHSTEQKKSGWEELDIHRN</sequence>
<comment type="caution">
    <text evidence="9">The sequence shown here is derived from an EMBL/GenBank/DDBJ whole genome shotgun (WGS) entry which is preliminary data.</text>
</comment>
<feature type="transmembrane region" description="Helical" evidence="7">
    <location>
        <begin position="111"/>
        <end position="131"/>
    </location>
</feature>
<dbReference type="AlphaFoldDB" id="A0AAD1XHV6"/>
<name>A0AAD1XHV6_EUPCR</name>
<evidence type="ECO:0000256" key="1">
    <source>
        <dbReference type="ARBA" id="ARBA00004651"/>
    </source>
</evidence>
<keyword evidence="4 7" id="KW-1133">Transmembrane helix</keyword>
<evidence type="ECO:0000313" key="9">
    <source>
        <dbReference type="EMBL" id="CAI2373059.1"/>
    </source>
</evidence>
<feature type="domain" description="VTT" evidence="8">
    <location>
        <begin position="137"/>
        <end position="238"/>
    </location>
</feature>
<evidence type="ECO:0000256" key="2">
    <source>
        <dbReference type="ARBA" id="ARBA00022475"/>
    </source>
</evidence>
<evidence type="ECO:0000256" key="4">
    <source>
        <dbReference type="ARBA" id="ARBA00022989"/>
    </source>
</evidence>
<accession>A0AAD1XHV6</accession>
<protein>
    <recommendedName>
        <fullName evidence="8">VTT domain-containing protein</fullName>
    </recommendedName>
</protein>
<keyword evidence="3 7" id="KW-0812">Transmembrane</keyword>
<dbReference type="EMBL" id="CAMPGE010014384">
    <property type="protein sequence ID" value="CAI2373059.1"/>
    <property type="molecule type" value="Genomic_DNA"/>
</dbReference>
<feature type="transmembrane region" description="Helical" evidence="7">
    <location>
        <begin position="268"/>
        <end position="290"/>
    </location>
</feature>
<organism evidence="9 10">
    <name type="scientific">Euplotes crassus</name>
    <dbReference type="NCBI Taxonomy" id="5936"/>
    <lineage>
        <taxon>Eukaryota</taxon>
        <taxon>Sar</taxon>
        <taxon>Alveolata</taxon>
        <taxon>Ciliophora</taxon>
        <taxon>Intramacronucleata</taxon>
        <taxon>Spirotrichea</taxon>
        <taxon>Hypotrichia</taxon>
        <taxon>Euplotida</taxon>
        <taxon>Euplotidae</taxon>
        <taxon>Moneuplotes</taxon>
    </lineage>
</organism>
<evidence type="ECO:0000256" key="7">
    <source>
        <dbReference type="SAM" id="Phobius"/>
    </source>
</evidence>
<proteinExistence type="predicted"/>
<dbReference type="PANTHER" id="PTHR12677">
    <property type="entry name" value="GOLGI APPARATUS MEMBRANE PROTEIN TVP38-RELATED"/>
    <property type="match status" value="1"/>
</dbReference>
<keyword evidence="10" id="KW-1185">Reference proteome</keyword>
<feature type="region of interest" description="Disordered" evidence="6">
    <location>
        <begin position="338"/>
        <end position="362"/>
    </location>
</feature>
<dbReference type="Proteomes" id="UP001295684">
    <property type="component" value="Unassembled WGS sequence"/>
</dbReference>
<evidence type="ECO:0000256" key="6">
    <source>
        <dbReference type="SAM" id="MobiDB-lite"/>
    </source>
</evidence>
<feature type="transmembrane region" description="Helical" evidence="7">
    <location>
        <begin position="70"/>
        <end position="90"/>
    </location>
</feature>